<feature type="domain" description="Carbohydrate kinase FGGY C-terminal" evidence="5">
    <location>
        <begin position="304"/>
        <end position="498"/>
    </location>
</feature>
<dbReference type="CDD" id="cd07805">
    <property type="entry name" value="ASKHA_NBD_FGGY_CvXK-like"/>
    <property type="match status" value="1"/>
</dbReference>
<organism evidence="6 7">
    <name type="scientific">Ectopseudomonas mendocina</name>
    <name type="common">Pseudomonas mendocina</name>
    <dbReference type="NCBI Taxonomy" id="300"/>
    <lineage>
        <taxon>Bacteria</taxon>
        <taxon>Pseudomonadati</taxon>
        <taxon>Pseudomonadota</taxon>
        <taxon>Gammaproteobacteria</taxon>
        <taxon>Pseudomonadales</taxon>
        <taxon>Pseudomonadaceae</taxon>
        <taxon>Ectopseudomonas</taxon>
    </lineage>
</organism>
<keyword evidence="3 6" id="KW-0418">Kinase</keyword>
<evidence type="ECO:0000259" key="4">
    <source>
        <dbReference type="Pfam" id="PF00370"/>
    </source>
</evidence>
<reference evidence="6 7" key="1">
    <citation type="submission" date="2018-06" db="EMBL/GenBank/DDBJ databases">
        <authorList>
            <consortium name="Pathogen Informatics"/>
            <person name="Doyle S."/>
        </authorList>
    </citation>
    <scope>NUCLEOTIDE SEQUENCE [LARGE SCALE GENOMIC DNA]</scope>
    <source>
        <strain evidence="6 7">NCTC10899</strain>
    </source>
</reference>
<dbReference type="GO" id="GO:0004856">
    <property type="term" value="F:D-xylulokinase activity"/>
    <property type="evidence" value="ECO:0007669"/>
    <property type="project" value="UniProtKB-EC"/>
</dbReference>
<dbReference type="AlphaFoldDB" id="A0A379IQP9"/>
<dbReference type="InterPro" id="IPR043129">
    <property type="entry name" value="ATPase_NBD"/>
</dbReference>
<dbReference type="Gene3D" id="3.30.420.40">
    <property type="match status" value="2"/>
</dbReference>
<dbReference type="Proteomes" id="UP000254260">
    <property type="component" value="Unassembled WGS sequence"/>
</dbReference>
<dbReference type="PIRSF" id="PIRSF000538">
    <property type="entry name" value="GlpK"/>
    <property type="match status" value="1"/>
</dbReference>
<keyword evidence="2 6" id="KW-0808">Transferase</keyword>
<proteinExistence type="inferred from homology"/>
<evidence type="ECO:0000259" key="5">
    <source>
        <dbReference type="Pfam" id="PF02782"/>
    </source>
</evidence>
<evidence type="ECO:0000256" key="2">
    <source>
        <dbReference type="ARBA" id="ARBA00022679"/>
    </source>
</evidence>
<evidence type="ECO:0000313" key="6">
    <source>
        <dbReference type="EMBL" id="SUD38486.1"/>
    </source>
</evidence>
<dbReference type="Pfam" id="PF00370">
    <property type="entry name" value="FGGY_N"/>
    <property type="match status" value="2"/>
</dbReference>
<dbReference type="EMBL" id="UGUU01000001">
    <property type="protein sequence ID" value="SUD38486.1"/>
    <property type="molecule type" value="Genomic_DNA"/>
</dbReference>
<dbReference type="PANTHER" id="PTHR43095:SF5">
    <property type="entry name" value="XYLULOSE KINASE"/>
    <property type="match status" value="1"/>
</dbReference>
<feature type="domain" description="Carbohydrate kinase FGGY N-terminal" evidence="4">
    <location>
        <begin position="179"/>
        <end position="291"/>
    </location>
</feature>
<protein>
    <submittedName>
        <fullName evidence="6">Xylulose kinase</fullName>
        <ecNumber evidence="6">2.7.1.17</ecNumber>
    </submittedName>
</protein>
<evidence type="ECO:0000256" key="1">
    <source>
        <dbReference type="ARBA" id="ARBA00009156"/>
    </source>
</evidence>
<comment type="similarity">
    <text evidence="1">Belongs to the FGGY kinase family.</text>
</comment>
<evidence type="ECO:0000256" key="3">
    <source>
        <dbReference type="ARBA" id="ARBA00022777"/>
    </source>
</evidence>
<dbReference type="InterPro" id="IPR000577">
    <property type="entry name" value="Carb_kinase_FGGY"/>
</dbReference>
<dbReference type="InterPro" id="IPR050406">
    <property type="entry name" value="FGGY_Carb_Kinase"/>
</dbReference>
<gene>
    <name evidence="6" type="primary">xylB</name>
    <name evidence="6" type="ORF">NCTC10899_01273</name>
</gene>
<dbReference type="InterPro" id="IPR018485">
    <property type="entry name" value="FGGY_C"/>
</dbReference>
<dbReference type="InterPro" id="IPR018484">
    <property type="entry name" value="FGGY_N"/>
</dbReference>
<sequence>MSNAYVLARATKNGKSKEKKYEVTALSSDDPLVLAVDLGSSGCKTALVSLDGRVTRFAFRPVRTHVLPGAGVEQCPEDWWQALLESAEEVLDGDAAVRRAVVAMACSCQGEGTLPVDREGNPLARALLYMDMRGQQAVRRRVGGALPRVAGYDPLKLWRWLRLTGGAPALSGKDSFGHIAFIRDELPELYERTDKFLNVLDFINLRLTGRLAATVDSALCNWVTDNRDPSRIRYDERLLGMAGLRRDQLPELVRCQDVIGTLLPAVAERLGLSSSLPVVAGAVDNTAAALGSGAVADNALHLYVGTSSWIGAHVAKKKTDVFRQIAAVPCALPDRYLMMAMQSAAGANLSFLRDRILYAKDALLQNEAGPDVYRILDEVAAGVPAGSRGLLYLPWLMGERSPVDDANLRAGLVNMTLEHAREHMVRAFLEGVALNTRWMMQAVESFIGSPTREITLVGGGGQSEVWCRIFADVLGVTVRLPEQPIQANARGAAFLAGVGIGAMSFADIPERVAIRRSFEPDSAQHAFYDCSYENFRAAHKALAPFYAQLNRGAQ</sequence>
<accession>A0A379IQP9</accession>
<evidence type="ECO:0000313" key="7">
    <source>
        <dbReference type="Proteomes" id="UP000254260"/>
    </source>
</evidence>
<dbReference type="SUPFAM" id="SSF53067">
    <property type="entry name" value="Actin-like ATPase domain"/>
    <property type="match status" value="2"/>
</dbReference>
<feature type="domain" description="Carbohydrate kinase FGGY N-terminal" evidence="4">
    <location>
        <begin position="33"/>
        <end position="139"/>
    </location>
</feature>
<dbReference type="PANTHER" id="PTHR43095">
    <property type="entry name" value="SUGAR KINASE"/>
    <property type="match status" value="1"/>
</dbReference>
<name>A0A379IQP9_ECTME</name>
<dbReference type="Pfam" id="PF02782">
    <property type="entry name" value="FGGY_C"/>
    <property type="match status" value="1"/>
</dbReference>
<dbReference type="EC" id="2.7.1.17" evidence="6"/>